<dbReference type="SUPFAM" id="SSF140453">
    <property type="entry name" value="EsxAB dimer-like"/>
    <property type="match status" value="1"/>
</dbReference>
<dbReference type="Gene3D" id="1.10.287.1060">
    <property type="entry name" value="ESAT-6-like"/>
    <property type="match status" value="1"/>
</dbReference>
<evidence type="ECO:0000313" key="2">
    <source>
        <dbReference type="EMBL" id="PKY66018.1"/>
    </source>
</evidence>
<dbReference type="Proteomes" id="UP000234545">
    <property type="component" value="Unassembled WGS sequence"/>
</dbReference>
<dbReference type="OrthoDB" id="4231069at2"/>
<dbReference type="RefSeq" id="WP_101628405.1">
    <property type="nucleotide sequence ID" value="NZ_JBCOMK010000014.1"/>
</dbReference>
<gene>
    <name evidence="2" type="ORF">CYJ25_06715</name>
</gene>
<protein>
    <recommendedName>
        <fullName evidence="1">ESAT-6-like protein</fullName>
    </recommendedName>
</protein>
<dbReference type="AlphaFoldDB" id="A0A2I1I4E9"/>
<comment type="caution">
    <text evidence="2">The sequence shown here is derived from an EMBL/GenBank/DDBJ whole genome shotgun (WGS) entry which is preliminary data.</text>
</comment>
<dbReference type="InterPro" id="IPR036689">
    <property type="entry name" value="ESAT-6-like_sf"/>
</dbReference>
<dbReference type="InterPro" id="IPR010310">
    <property type="entry name" value="T7SS_ESAT-6-like"/>
</dbReference>
<name>A0A2I1I4E9_9ACTO</name>
<comment type="similarity">
    <text evidence="1">Belongs to the WXG100 family.</text>
</comment>
<evidence type="ECO:0000313" key="3">
    <source>
        <dbReference type="Proteomes" id="UP000234545"/>
    </source>
</evidence>
<accession>A0A2I1I4E9</accession>
<evidence type="ECO:0000256" key="1">
    <source>
        <dbReference type="RuleBase" id="RU362001"/>
    </source>
</evidence>
<dbReference type="Pfam" id="PF06013">
    <property type="entry name" value="WXG100"/>
    <property type="match status" value="1"/>
</dbReference>
<dbReference type="NCBIfam" id="TIGR03930">
    <property type="entry name" value="WXG100_ESAT6"/>
    <property type="match status" value="1"/>
</dbReference>
<organism evidence="2 3">
    <name type="scientific">Schaalia turicensis</name>
    <dbReference type="NCBI Taxonomy" id="131111"/>
    <lineage>
        <taxon>Bacteria</taxon>
        <taxon>Bacillati</taxon>
        <taxon>Actinomycetota</taxon>
        <taxon>Actinomycetes</taxon>
        <taxon>Actinomycetales</taxon>
        <taxon>Actinomycetaceae</taxon>
        <taxon>Schaalia</taxon>
    </lineage>
</organism>
<sequence length="97" mass="10028">MAVFTVDSSQISASATRVSVLSNEIRSQVQTMLADLQALEGSWTGVAQASFQACVASWQATQAQVEASLDTIGSHMQIAAQSYEDAEAASAGLFAGA</sequence>
<reference evidence="2 3" key="1">
    <citation type="submission" date="2017-12" db="EMBL/GenBank/DDBJ databases">
        <title>Phylogenetic diversity of female urinary microbiome.</title>
        <authorList>
            <person name="Thomas-White K."/>
            <person name="Wolfe A.J."/>
        </authorList>
    </citation>
    <scope>NUCLEOTIDE SEQUENCE [LARGE SCALE GENOMIC DNA]</scope>
    <source>
        <strain evidence="2 3">UMB0250</strain>
    </source>
</reference>
<proteinExistence type="inferred from homology"/>
<dbReference type="EMBL" id="PKKJ01000008">
    <property type="protein sequence ID" value="PKY66018.1"/>
    <property type="molecule type" value="Genomic_DNA"/>
</dbReference>